<evidence type="ECO:0000313" key="3">
    <source>
        <dbReference type="Proteomes" id="UP001177003"/>
    </source>
</evidence>
<feature type="compositionally biased region" description="Low complexity" evidence="1">
    <location>
        <begin position="129"/>
        <end position="138"/>
    </location>
</feature>
<keyword evidence="3" id="KW-1185">Reference proteome</keyword>
<gene>
    <name evidence="2" type="ORF">LSALG_LOCUS29725</name>
</gene>
<dbReference type="EMBL" id="OX465082">
    <property type="protein sequence ID" value="CAI9290536.1"/>
    <property type="molecule type" value="Genomic_DNA"/>
</dbReference>
<evidence type="ECO:0000313" key="2">
    <source>
        <dbReference type="EMBL" id="CAI9290536.1"/>
    </source>
</evidence>
<name>A0AA35ZDX8_LACSI</name>
<reference evidence="2" key="1">
    <citation type="submission" date="2023-04" db="EMBL/GenBank/DDBJ databases">
        <authorList>
            <person name="Vijverberg K."/>
            <person name="Xiong W."/>
            <person name="Schranz E."/>
        </authorList>
    </citation>
    <scope>NUCLEOTIDE SEQUENCE</scope>
</reference>
<proteinExistence type="predicted"/>
<evidence type="ECO:0000256" key="1">
    <source>
        <dbReference type="SAM" id="MobiDB-lite"/>
    </source>
</evidence>
<accession>A0AA35ZDX8</accession>
<feature type="region of interest" description="Disordered" evidence="1">
    <location>
        <begin position="128"/>
        <end position="152"/>
    </location>
</feature>
<organism evidence="2 3">
    <name type="scientific">Lactuca saligna</name>
    <name type="common">Willowleaf lettuce</name>
    <dbReference type="NCBI Taxonomy" id="75948"/>
    <lineage>
        <taxon>Eukaryota</taxon>
        <taxon>Viridiplantae</taxon>
        <taxon>Streptophyta</taxon>
        <taxon>Embryophyta</taxon>
        <taxon>Tracheophyta</taxon>
        <taxon>Spermatophyta</taxon>
        <taxon>Magnoliopsida</taxon>
        <taxon>eudicotyledons</taxon>
        <taxon>Gunneridae</taxon>
        <taxon>Pentapetalae</taxon>
        <taxon>asterids</taxon>
        <taxon>campanulids</taxon>
        <taxon>Asterales</taxon>
        <taxon>Asteraceae</taxon>
        <taxon>Cichorioideae</taxon>
        <taxon>Cichorieae</taxon>
        <taxon>Lactucinae</taxon>
        <taxon>Lactuca</taxon>
    </lineage>
</organism>
<dbReference type="Proteomes" id="UP001177003">
    <property type="component" value="Chromosome 6"/>
</dbReference>
<dbReference type="AlphaFoldDB" id="A0AA35ZDX8"/>
<sequence length="152" mass="16663">MAKEVVNLDHNYSALNTKVDIVATGVTKVVEFHNSLLIKIDTKLEFDYKRFSKFEELVGSLKELISKLGSSSQSSISQESFSKMFLSLESSLKTDLAPLLKLVDLMPTNALPVHTWVQWGEKGVGSGVSKGVETGSSKDPSQRKVVGRVMST</sequence>
<protein>
    <submittedName>
        <fullName evidence="2">Uncharacterized protein</fullName>
    </submittedName>
</protein>